<dbReference type="GO" id="GO:0022857">
    <property type="term" value="F:transmembrane transporter activity"/>
    <property type="evidence" value="ECO:0007669"/>
    <property type="project" value="InterPro"/>
</dbReference>
<dbReference type="AlphaFoldDB" id="T2GD98"/>
<dbReference type="PANTHER" id="PTHR23517:SF2">
    <property type="entry name" value="MULTIDRUG RESISTANCE PROTEIN MDTH"/>
    <property type="match status" value="1"/>
</dbReference>
<feature type="transmembrane region" description="Helical" evidence="7">
    <location>
        <begin position="308"/>
        <end position="325"/>
    </location>
</feature>
<organism evidence="9 10">
    <name type="scientific">Megalodesulfovibrio gigas (strain ATCC 19364 / DSM 1382 / NCIMB 9332 / VKM B-1759)</name>
    <name type="common">Desulfovibrio gigas</name>
    <dbReference type="NCBI Taxonomy" id="1121448"/>
    <lineage>
        <taxon>Bacteria</taxon>
        <taxon>Pseudomonadati</taxon>
        <taxon>Thermodesulfobacteriota</taxon>
        <taxon>Desulfovibrionia</taxon>
        <taxon>Desulfovibrionales</taxon>
        <taxon>Desulfovibrionaceae</taxon>
        <taxon>Megalodesulfovibrio</taxon>
    </lineage>
</organism>
<keyword evidence="6 7" id="KW-0472">Membrane</keyword>
<dbReference type="eggNOG" id="COG2814">
    <property type="taxonomic scope" value="Bacteria"/>
</dbReference>
<reference evidence="10" key="2">
    <citation type="submission" date="2013-07" db="EMBL/GenBank/DDBJ databases">
        <authorList>
            <person name="Morais-Silva F.O."/>
            <person name="Rezende A.M."/>
            <person name="Pimentel C."/>
            <person name="Resende D.M."/>
            <person name="Santos C.I."/>
            <person name="Clemente C."/>
            <person name="de Oliveira L.M."/>
            <person name="da Silva S.M."/>
            <person name="Costa D.A."/>
            <person name="Varela-Raposo A."/>
            <person name="Horacio E.C.A."/>
            <person name="Matos M."/>
            <person name="Flores O."/>
            <person name="Ruiz J.C."/>
            <person name="Rodrigues-Pousada C."/>
        </authorList>
    </citation>
    <scope>NUCLEOTIDE SEQUENCE [LARGE SCALE GENOMIC DNA]</scope>
    <source>
        <strain evidence="10">ATCC 19364 / DSM 1382 / NCIMB 9332 / VKM B-1759</strain>
    </source>
</reference>
<name>T2GD98_MEGG1</name>
<evidence type="ECO:0000256" key="2">
    <source>
        <dbReference type="ARBA" id="ARBA00022448"/>
    </source>
</evidence>
<feature type="domain" description="Major facilitator superfamily (MFS) profile" evidence="8">
    <location>
        <begin position="15"/>
        <end position="392"/>
    </location>
</feature>
<feature type="transmembrane region" description="Helical" evidence="7">
    <location>
        <begin position="13"/>
        <end position="34"/>
    </location>
</feature>
<dbReference type="InterPro" id="IPR011701">
    <property type="entry name" value="MFS"/>
</dbReference>
<dbReference type="Pfam" id="PF07690">
    <property type="entry name" value="MFS_1"/>
    <property type="match status" value="1"/>
</dbReference>
<dbReference type="InterPro" id="IPR020846">
    <property type="entry name" value="MFS_dom"/>
</dbReference>
<dbReference type="HOGENOM" id="CLU_692091_0_0_7"/>
<sequence>MSITFPTSDLRPALPWLTAVAGMFFLNFGARVIFPPLFPAIEADMGFSHAEAARMLLIFSVGYSVSLFFSGAVACHMRHRTMVCVSTFCMGLVMLLTGLCHDEWLLFAGLLLFGVFGGWYLPSGLATLTSLIDPQHYGRAMAIHEVAPNLSFILTPLLAETVLRVADWRAVLMLFGTLMMVAALVFFKWGRGGEMRGAPLRVANARRLVVRPTFWALLCLFAVAVGASMGPYAMLPLFLHEIHDYTRSQANQLLAVSRLSGPVMVLFAGVATDRLGARRTIAVYLIFSAITTAALGYAQGWWLVAATVLQPLSSVIFFPAGFAYISRLFAEEDRGLAISLIVPAAIVIGNGLVPLALGWMGDRHWFHLGFYSIGALACCGLLLVRLLEESPAAGSPTA</sequence>
<dbReference type="Gene3D" id="1.20.1250.20">
    <property type="entry name" value="MFS general substrate transporter like domains"/>
    <property type="match status" value="2"/>
</dbReference>
<reference evidence="9 10" key="1">
    <citation type="journal article" date="2013" name="J. Bacteriol.">
        <title>Roles of HynAB and Ech, the only two hydrogenases found in the model sulfate reducer Desulfovibrio gigas.</title>
        <authorList>
            <person name="Morais-Silva F.O."/>
            <person name="Santos C.I."/>
            <person name="Rodrigues R."/>
            <person name="Pereira I.A."/>
            <person name="Rodrigues-Pousada C."/>
        </authorList>
    </citation>
    <scope>NUCLEOTIDE SEQUENCE [LARGE SCALE GENOMIC DNA]</scope>
    <source>
        <strain evidence="10">ATCC 19364 / DSM 1382 / NCIMB 9332 / VKM B-1759</strain>
    </source>
</reference>
<evidence type="ECO:0000256" key="5">
    <source>
        <dbReference type="ARBA" id="ARBA00022989"/>
    </source>
</evidence>
<evidence type="ECO:0000256" key="1">
    <source>
        <dbReference type="ARBA" id="ARBA00004651"/>
    </source>
</evidence>
<evidence type="ECO:0000313" key="9">
    <source>
        <dbReference type="EMBL" id="AGW13897.1"/>
    </source>
</evidence>
<evidence type="ECO:0000256" key="7">
    <source>
        <dbReference type="SAM" id="Phobius"/>
    </source>
</evidence>
<evidence type="ECO:0000256" key="6">
    <source>
        <dbReference type="ARBA" id="ARBA00023136"/>
    </source>
</evidence>
<dbReference type="OrthoDB" id="5469886at2"/>
<accession>T2GD98</accession>
<feature type="transmembrane region" description="Helical" evidence="7">
    <location>
        <begin position="253"/>
        <end position="271"/>
    </location>
</feature>
<evidence type="ECO:0000259" key="8">
    <source>
        <dbReference type="PROSITE" id="PS50850"/>
    </source>
</evidence>
<dbReference type="PROSITE" id="PS50850">
    <property type="entry name" value="MFS"/>
    <property type="match status" value="1"/>
</dbReference>
<keyword evidence="4 7" id="KW-0812">Transmembrane</keyword>
<feature type="transmembrane region" description="Helical" evidence="7">
    <location>
        <begin position="104"/>
        <end position="121"/>
    </location>
</feature>
<dbReference type="PANTHER" id="PTHR23517">
    <property type="entry name" value="RESISTANCE PROTEIN MDTM, PUTATIVE-RELATED-RELATED"/>
    <property type="match status" value="1"/>
</dbReference>
<feature type="transmembrane region" description="Helical" evidence="7">
    <location>
        <begin position="208"/>
        <end position="233"/>
    </location>
</feature>
<dbReference type="SUPFAM" id="SSF103473">
    <property type="entry name" value="MFS general substrate transporter"/>
    <property type="match status" value="1"/>
</dbReference>
<proteinExistence type="predicted"/>
<keyword evidence="2" id="KW-0813">Transport</keyword>
<feature type="transmembrane region" description="Helical" evidence="7">
    <location>
        <begin position="55"/>
        <end position="74"/>
    </location>
</feature>
<evidence type="ECO:0000313" key="10">
    <source>
        <dbReference type="Proteomes" id="UP000016587"/>
    </source>
</evidence>
<dbReference type="RefSeq" id="WP_021760820.1">
    <property type="nucleotide sequence ID" value="NC_022444.1"/>
</dbReference>
<dbReference type="EMBL" id="CP006585">
    <property type="protein sequence ID" value="AGW13897.1"/>
    <property type="molecule type" value="Genomic_DNA"/>
</dbReference>
<comment type="subcellular location">
    <subcellularLocation>
        <location evidence="1">Cell membrane</location>
        <topology evidence="1">Multi-pass membrane protein</topology>
    </subcellularLocation>
</comment>
<feature type="transmembrane region" description="Helical" evidence="7">
    <location>
        <begin position="337"/>
        <end position="359"/>
    </location>
</feature>
<dbReference type="PATRIC" id="fig|1121448.10.peg.2090"/>
<dbReference type="GO" id="GO:0005886">
    <property type="term" value="C:plasma membrane"/>
    <property type="evidence" value="ECO:0007669"/>
    <property type="project" value="UniProtKB-SubCell"/>
</dbReference>
<feature type="transmembrane region" description="Helical" evidence="7">
    <location>
        <begin position="283"/>
        <end position="302"/>
    </location>
</feature>
<evidence type="ECO:0000256" key="4">
    <source>
        <dbReference type="ARBA" id="ARBA00022692"/>
    </source>
</evidence>
<feature type="transmembrane region" description="Helical" evidence="7">
    <location>
        <begin position="365"/>
        <end position="384"/>
    </location>
</feature>
<dbReference type="KEGG" id="dgg:DGI_2135"/>
<dbReference type="InterPro" id="IPR050171">
    <property type="entry name" value="MFS_Transporters"/>
</dbReference>
<keyword evidence="3" id="KW-1003">Cell membrane</keyword>
<dbReference type="STRING" id="1121448.DGI_2135"/>
<gene>
    <name evidence="9" type="ORF">DGI_2135</name>
</gene>
<dbReference type="InterPro" id="IPR036259">
    <property type="entry name" value="MFS_trans_sf"/>
</dbReference>
<feature type="transmembrane region" description="Helical" evidence="7">
    <location>
        <begin position="168"/>
        <end position="187"/>
    </location>
</feature>
<keyword evidence="10" id="KW-1185">Reference proteome</keyword>
<protein>
    <submittedName>
        <fullName evidence="9">Putative narK gene product</fullName>
    </submittedName>
</protein>
<dbReference type="Proteomes" id="UP000016587">
    <property type="component" value="Chromosome"/>
</dbReference>
<evidence type="ECO:0000256" key="3">
    <source>
        <dbReference type="ARBA" id="ARBA00022475"/>
    </source>
</evidence>
<keyword evidence="5 7" id="KW-1133">Transmembrane helix</keyword>